<accession>A0AC35GIN0</accession>
<reference evidence="2" key="1">
    <citation type="submission" date="2022-11" db="UniProtKB">
        <authorList>
            <consortium name="WormBaseParasite"/>
        </authorList>
    </citation>
    <scope>IDENTIFICATION</scope>
</reference>
<evidence type="ECO:0000313" key="1">
    <source>
        <dbReference type="Proteomes" id="UP000887580"/>
    </source>
</evidence>
<organism evidence="1 2">
    <name type="scientific">Panagrolaimus sp. PS1159</name>
    <dbReference type="NCBI Taxonomy" id="55785"/>
    <lineage>
        <taxon>Eukaryota</taxon>
        <taxon>Metazoa</taxon>
        <taxon>Ecdysozoa</taxon>
        <taxon>Nematoda</taxon>
        <taxon>Chromadorea</taxon>
        <taxon>Rhabditida</taxon>
        <taxon>Tylenchina</taxon>
        <taxon>Panagrolaimomorpha</taxon>
        <taxon>Panagrolaimoidea</taxon>
        <taxon>Panagrolaimidae</taxon>
        <taxon>Panagrolaimus</taxon>
    </lineage>
</organism>
<protein>
    <submittedName>
        <fullName evidence="2">Uncharacterized protein</fullName>
    </submittedName>
</protein>
<name>A0AC35GIN0_9BILA</name>
<dbReference type="WBParaSite" id="PS1159_v2.g5512.t1">
    <property type="protein sequence ID" value="PS1159_v2.g5512.t1"/>
    <property type="gene ID" value="PS1159_v2.g5512"/>
</dbReference>
<dbReference type="Proteomes" id="UP000887580">
    <property type="component" value="Unplaced"/>
</dbReference>
<proteinExistence type="predicted"/>
<evidence type="ECO:0000313" key="2">
    <source>
        <dbReference type="WBParaSite" id="PS1159_v2.g5512.t1"/>
    </source>
</evidence>
<sequence>MTLFIGVVKSQDPVSITTDSTSPTASTTNEATTTIYEPFKSDDNETTSNYITCSSRHIYSMPMIDFTKDSSFIFPLILLLFEIFALLILRSIIAYYIIRRRLKKIYIFTHPPILDEKYFADPPPYALTKDK</sequence>